<dbReference type="OrthoDB" id="9954452at2"/>
<feature type="region of interest" description="Disordered" evidence="1">
    <location>
        <begin position="45"/>
        <end position="94"/>
    </location>
</feature>
<dbReference type="Proteomes" id="UP000315700">
    <property type="component" value="Chromosome"/>
</dbReference>
<sequence>MFKLILKTDLPQQLAQAQRNLDAGMASLLQDVGVFIAMEQRSSFEDKSRGGGGADGEKWKPLKESTERRKALKGIRKPKARKDGTRKRRAIKGAVPTSQIGVDTGLLRNTANAGFKGPDGAMTINGTTVALEYKRSYAEHFDAIRPLFPSDDNPPKSWIDGIDQIVRDWIDEQLKGIE</sequence>
<evidence type="ECO:0000313" key="2">
    <source>
        <dbReference type="EMBL" id="QDT54674.1"/>
    </source>
</evidence>
<dbReference type="InParanoid" id="A0A517SEW4"/>
<name>A0A517SEW4_9PLAN</name>
<accession>A0A517SEW4</accession>
<dbReference type="KEGG" id="ccos:Pan44_27090"/>
<evidence type="ECO:0008006" key="4">
    <source>
        <dbReference type="Google" id="ProtNLM"/>
    </source>
</evidence>
<organism evidence="2 3">
    <name type="scientific">Caulifigura coniformis</name>
    <dbReference type="NCBI Taxonomy" id="2527983"/>
    <lineage>
        <taxon>Bacteria</taxon>
        <taxon>Pseudomonadati</taxon>
        <taxon>Planctomycetota</taxon>
        <taxon>Planctomycetia</taxon>
        <taxon>Planctomycetales</taxon>
        <taxon>Planctomycetaceae</taxon>
        <taxon>Caulifigura</taxon>
    </lineage>
</organism>
<feature type="compositionally biased region" description="Basic residues" evidence="1">
    <location>
        <begin position="70"/>
        <end position="91"/>
    </location>
</feature>
<evidence type="ECO:0000256" key="1">
    <source>
        <dbReference type="SAM" id="MobiDB-lite"/>
    </source>
</evidence>
<dbReference type="RefSeq" id="WP_145030512.1">
    <property type="nucleotide sequence ID" value="NZ_CP036271.1"/>
</dbReference>
<proteinExistence type="predicted"/>
<gene>
    <name evidence="2" type="ORF">Pan44_27090</name>
</gene>
<reference evidence="2 3" key="1">
    <citation type="submission" date="2019-02" db="EMBL/GenBank/DDBJ databases">
        <title>Deep-cultivation of Planctomycetes and their phenomic and genomic characterization uncovers novel biology.</title>
        <authorList>
            <person name="Wiegand S."/>
            <person name="Jogler M."/>
            <person name="Boedeker C."/>
            <person name="Pinto D."/>
            <person name="Vollmers J."/>
            <person name="Rivas-Marin E."/>
            <person name="Kohn T."/>
            <person name="Peeters S.H."/>
            <person name="Heuer A."/>
            <person name="Rast P."/>
            <person name="Oberbeckmann S."/>
            <person name="Bunk B."/>
            <person name="Jeske O."/>
            <person name="Meyerdierks A."/>
            <person name="Storesund J.E."/>
            <person name="Kallscheuer N."/>
            <person name="Luecker S."/>
            <person name="Lage O.M."/>
            <person name="Pohl T."/>
            <person name="Merkel B.J."/>
            <person name="Hornburger P."/>
            <person name="Mueller R.-W."/>
            <person name="Bruemmer F."/>
            <person name="Labrenz M."/>
            <person name="Spormann A.M."/>
            <person name="Op den Camp H."/>
            <person name="Overmann J."/>
            <person name="Amann R."/>
            <person name="Jetten M.S.M."/>
            <person name="Mascher T."/>
            <person name="Medema M.H."/>
            <person name="Devos D.P."/>
            <person name="Kaster A.-K."/>
            <person name="Ovreas L."/>
            <person name="Rohde M."/>
            <person name="Galperin M.Y."/>
            <person name="Jogler C."/>
        </authorList>
    </citation>
    <scope>NUCLEOTIDE SEQUENCE [LARGE SCALE GENOMIC DNA]</scope>
    <source>
        <strain evidence="2 3">Pan44</strain>
    </source>
</reference>
<keyword evidence="3" id="KW-1185">Reference proteome</keyword>
<protein>
    <recommendedName>
        <fullName evidence="4">Phage virion morphogenesis family protein</fullName>
    </recommendedName>
</protein>
<dbReference type="EMBL" id="CP036271">
    <property type="protein sequence ID" value="QDT54674.1"/>
    <property type="molecule type" value="Genomic_DNA"/>
</dbReference>
<evidence type="ECO:0000313" key="3">
    <source>
        <dbReference type="Proteomes" id="UP000315700"/>
    </source>
</evidence>
<dbReference type="AlphaFoldDB" id="A0A517SEW4"/>
<feature type="compositionally biased region" description="Basic and acidic residues" evidence="1">
    <location>
        <begin position="45"/>
        <end position="69"/>
    </location>
</feature>